<protein>
    <recommendedName>
        <fullName evidence="3">SbsA Ig-like domain-containing protein</fullName>
    </recommendedName>
</protein>
<comment type="caution">
    <text evidence="1">The sequence shown here is derived from an EMBL/GenBank/DDBJ whole genome shotgun (WGS) entry which is preliminary data.</text>
</comment>
<dbReference type="EMBL" id="JAHESF010000054">
    <property type="protein sequence ID" value="MBT1701018.1"/>
    <property type="molecule type" value="Genomic_DNA"/>
</dbReference>
<evidence type="ECO:0000313" key="2">
    <source>
        <dbReference type="Proteomes" id="UP001319200"/>
    </source>
</evidence>
<organism evidence="1 2">
    <name type="scientific">Chryseosolibacter histidini</name>
    <dbReference type="NCBI Taxonomy" id="2782349"/>
    <lineage>
        <taxon>Bacteria</taxon>
        <taxon>Pseudomonadati</taxon>
        <taxon>Bacteroidota</taxon>
        <taxon>Cytophagia</taxon>
        <taxon>Cytophagales</taxon>
        <taxon>Chryseotaleaceae</taxon>
        <taxon>Chryseosolibacter</taxon>
    </lineage>
</organism>
<proteinExistence type="predicted"/>
<dbReference type="RefSeq" id="WP_254169705.1">
    <property type="nucleotide sequence ID" value="NZ_JAHESF010000054.1"/>
</dbReference>
<dbReference type="Proteomes" id="UP001319200">
    <property type="component" value="Unassembled WGS sequence"/>
</dbReference>
<dbReference type="AlphaFoldDB" id="A0AAP2GRC3"/>
<evidence type="ECO:0000313" key="1">
    <source>
        <dbReference type="EMBL" id="MBT1701018.1"/>
    </source>
</evidence>
<sequence>MVLKNITLSGIRYAIYLIPFFITACIPRHNTETPIAVIWTDSIATGISISKALVGNVLPDSLQQDLTVHVLTPEAGPPMLGEYNISNGEVVFKPLIPFTRGLSYEVRLKNKRLGEVVIPAAASTDGPQVIGVFPSRDTLPQNLLKLYVHFSKPMQAGHALRYITLVKNARDTLADVFLDLQPELWNHDGTLLTLWLDPGRIKRGLQPNEKLGEPLEQGAHYQLVVGGDWKDTRGATLRQSFLKNFVVSLRDTVSPAPSRWTITAPGAGTRNPLLVNFHEPLDHVLVREAIGIYRNDQPIRGKVETIAGESIYRFIPDNPWTTGSYTLSSEARLEDLAGNNLERGFDVDLRQNSAAPQRDYVRKFEIE</sequence>
<evidence type="ECO:0008006" key="3">
    <source>
        <dbReference type="Google" id="ProtNLM"/>
    </source>
</evidence>
<dbReference type="PROSITE" id="PS51257">
    <property type="entry name" value="PROKAR_LIPOPROTEIN"/>
    <property type="match status" value="1"/>
</dbReference>
<gene>
    <name evidence="1" type="ORF">KK083_29260</name>
</gene>
<reference evidence="1 2" key="1">
    <citation type="submission" date="2021-05" db="EMBL/GenBank/DDBJ databases">
        <title>A Polyphasic approach of four new species of the genus Ohtaekwangia: Ohtaekwangia histidinii sp. nov., Ohtaekwangia cretensis sp. nov., Ohtaekwangia indiensis sp. nov., Ohtaekwangia reichenbachii sp. nov. from diverse environment.</title>
        <authorList>
            <person name="Octaviana S."/>
        </authorList>
    </citation>
    <scope>NUCLEOTIDE SEQUENCE [LARGE SCALE GENOMIC DNA]</scope>
    <source>
        <strain evidence="1 2">PWU4</strain>
    </source>
</reference>
<accession>A0AAP2GRC3</accession>
<name>A0AAP2GRC3_9BACT</name>
<keyword evidence="2" id="KW-1185">Reference proteome</keyword>